<evidence type="ECO:0000313" key="4">
    <source>
        <dbReference type="Proteomes" id="UP000323930"/>
    </source>
</evidence>
<feature type="signal peptide" evidence="2">
    <location>
        <begin position="1"/>
        <end position="21"/>
    </location>
</feature>
<keyword evidence="1" id="KW-0175">Coiled coil</keyword>
<dbReference type="OrthoDB" id="1041391at2"/>
<evidence type="ECO:0008006" key="5">
    <source>
        <dbReference type="Google" id="ProtNLM"/>
    </source>
</evidence>
<protein>
    <recommendedName>
        <fullName evidence="5">Transglutaminase domain-containing protein</fullName>
    </recommendedName>
</protein>
<keyword evidence="2" id="KW-0732">Signal</keyword>
<evidence type="ECO:0000256" key="1">
    <source>
        <dbReference type="SAM" id="Coils"/>
    </source>
</evidence>
<sequence length="359" mass="41963">MRKYIHIAIIALVLISTKTHAQDFLYDEAYKSIDAMLKGEKPYSFKNAVFEVENAYKQGLLDTTYYSLAIKTIAHLTKSVMQSRTLKDYDYSDRKEVEKYAALYTVMKDSITINFKDGQSKWTAFTYDFNDIWGDDDWSNMFVSKLLDTHKGNCHSLPYLYKILAEEIGAEAHLALAPNHVYIKHRNQKDGWYNTELTSGYFPIDAWIMASGYVHLDGIRNGLYMKALNNKESLALLLVDLAQGFDKRFPENDGSFTLRCVDKALEYYPNYINALLLRLETKKKQLQEYAKSKDKEINEIMDDQDGKVAWIDLNHQVRNIHELGYRQMPKEMYLDWLVTLKEEQEKYTNKKITTFNKQN</sequence>
<keyword evidence="4" id="KW-1185">Reference proteome</keyword>
<gene>
    <name evidence="3" type="ORF">FUA24_16795</name>
</gene>
<name>A0A5D0HXS8_9FLAO</name>
<evidence type="ECO:0000313" key="3">
    <source>
        <dbReference type="EMBL" id="TYA74957.1"/>
    </source>
</evidence>
<proteinExistence type="predicted"/>
<feature type="coiled-coil region" evidence="1">
    <location>
        <begin position="272"/>
        <end position="299"/>
    </location>
</feature>
<reference evidence="3 4" key="1">
    <citation type="submission" date="2019-08" db="EMBL/GenBank/DDBJ databases">
        <title>Seonamhaeicola sediminis sp. nov., isolated from marine sediment.</title>
        <authorList>
            <person name="Cao W.R."/>
        </authorList>
    </citation>
    <scope>NUCLEOTIDE SEQUENCE [LARGE SCALE GENOMIC DNA]</scope>
    <source>
        <strain evidence="3 4">B011</strain>
    </source>
</reference>
<feature type="chain" id="PRO_5023036800" description="Transglutaminase domain-containing protein" evidence="2">
    <location>
        <begin position="22"/>
        <end position="359"/>
    </location>
</feature>
<comment type="caution">
    <text evidence="3">The sequence shown here is derived from an EMBL/GenBank/DDBJ whole genome shotgun (WGS) entry which is preliminary data.</text>
</comment>
<dbReference type="RefSeq" id="WP_148544202.1">
    <property type="nucleotide sequence ID" value="NZ_VSDQ01000679.1"/>
</dbReference>
<accession>A0A5D0HXS8</accession>
<organism evidence="3 4">
    <name type="scientific">Seonamhaeicola marinus</name>
    <dbReference type="NCBI Taxonomy" id="1912246"/>
    <lineage>
        <taxon>Bacteria</taxon>
        <taxon>Pseudomonadati</taxon>
        <taxon>Bacteroidota</taxon>
        <taxon>Flavobacteriia</taxon>
        <taxon>Flavobacteriales</taxon>
        <taxon>Flavobacteriaceae</taxon>
    </lineage>
</organism>
<dbReference type="AlphaFoldDB" id="A0A5D0HXS8"/>
<evidence type="ECO:0000256" key="2">
    <source>
        <dbReference type="SAM" id="SignalP"/>
    </source>
</evidence>
<dbReference type="EMBL" id="VSDQ01000679">
    <property type="protein sequence ID" value="TYA74957.1"/>
    <property type="molecule type" value="Genomic_DNA"/>
</dbReference>
<dbReference type="Proteomes" id="UP000323930">
    <property type="component" value="Unassembled WGS sequence"/>
</dbReference>